<evidence type="ECO:0000313" key="3">
    <source>
        <dbReference type="Proteomes" id="UP001157974"/>
    </source>
</evidence>
<dbReference type="GO" id="GO:0016990">
    <property type="term" value="F:arginine deiminase activity"/>
    <property type="evidence" value="ECO:0007669"/>
    <property type="project" value="InterPro"/>
</dbReference>
<dbReference type="SUPFAM" id="SSF55909">
    <property type="entry name" value="Pentein"/>
    <property type="match status" value="1"/>
</dbReference>
<comment type="caution">
    <text evidence="2">The sequence shown here is derived from an EMBL/GenBank/DDBJ whole genome shotgun (WGS) entry which is preliminary data.</text>
</comment>
<dbReference type="AlphaFoldDB" id="A0AAV8UZQ9"/>
<dbReference type="Proteomes" id="UP001157974">
    <property type="component" value="Unassembled WGS sequence"/>
</dbReference>
<keyword evidence="1" id="KW-0378">Hydrolase</keyword>
<dbReference type="InterPro" id="IPR003876">
    <property type="entry name" value="Arg_deiminase"/>
</dbReference>
<evidence type="ECO:0008006" key="4">
    <source>
        <dbReference type="Google" id="ProtNLM"/>
    </source>
</evidence>
<evidence type="ECO:0000313" key="2">
    <source>
        <dbReference type="EMBL" id="KAJ8907554.1"/>
    </source>
</evidence>
<dbReference type="EMBL" id="JAMWBK010000002">
    <property type="protein sequence ID" value="KAJ8907554.1"/>
    <property type="molecule type" value="Genomic_DNA"/>
</dbReference>
<proteinExistence type="predicted"/>
<dbReference type="GO" id="GO:0019546">
    <property type="term" value="P:L-arginine deiminase pathway"/>
    <property type="evidence" value="ECO:0007669"/>
    <property type="project" value="TreeGrafter"/>
</dbReference>
<protein>
    <recommendedName>
        <fullName evidence="4">Arginine deiminase</fullName>
    </recommendedName>
</protein>
<dbReference type="PRINTS" id="PR01466">
    <property type="entry name" value="ARGDEIMINASE"/>
</dbReference>
<reference evidence="2 3" key="1">
    <citation type="journal article" date="2023" name="Nat. Commun.">
        <title>Origin of minicircular mitochondrial genomes in red algae.</title>
        <authorList>
            <person name="Lee Y."/>
            <person name="Cho C.H."/>
            <person name="Lee Y.M."/>
            <person name="Park S.I."/>
            <person name="Yang J.H."/>
            <person name="West J.A."/>
            <person name="Bhattacharya D."/>
            <person name="Yoon H.S."/>
        </authorList>
    </citation>
    <scope>NUCLEOTIDE SEQUENCE [LARGE SCALE GENOMIC DNA]</scope>
    <source>
        <strain evidence="2 3">CCMP1338</strain>
        <tissue evidence="2">Whole cell</tissue>
    </source>
</reference>
<dbReference type="Gene3D" id="3.75.10.10">
    <property type="entry name" value="L-arginine/glycine Amidinotransferase, Chain A"/>
    <property type="match status" value="1"/>
</dbReference>
<keyword evidence="3" id="KW-1185">Reference proteome</keyword>
<sequence length="413" mass="46407">MMPERLPISSIPSHVGQTHECDPAKYVLICKPALPKMMGTLHPAGSLYEKPVNTELAKAQHEAFREKMESHGVSVLEVGDILRYDTEENINARIALEDFALKSLEYEFDKSSMGEASSDDLYYIGEEYKRVTIEGLSAEQLVDIILTRPKVTLLKSHRDTGFTACYNFKPLANIVFTRDQQITTRRGIVLGRLASEQRAHEVDVMQFCFKKLNLEIAARIPAPGTLEGGDFFPVGEDLSICGIGLRTNQEAIDYMLSNKLFGTRRVAIIRDEFDCCQDRLHLDTVFNILTPSFCVAWERMLGDSSKVKRIVDEYVLGPNSHEYEKKIEGMEFSAYLQENGFTIIPVRDKDQLQYGCNSLSLGNGRILAVNEKVAREIVRTPNFDGTIDLVDFSAITAMYGAVHCASQVICREP</sequence>
<dbReference type="Pfam" id="PF02274">
    <property type="entry name" value="ADI"/>
    <property type="match status" value="1"/>
</dbReference>
<evidence type="ECO:0000256" key="1">
    <source>
        <dbReference type="ARBA" id="ARBA00022801"/>
    </source>
</evidence>
<accession>A0AAV8UZQ9</accession>
<organism evidence="2 3">
    <name type="scientific">Rhodosorus marinus</name>
    <dbReference type="NCBI Taxonomy" id="101924"/>
    <lineage>
        <taxon>Eukaryota</taxon>
        <taxon>Rhodophyta</taxon>
        <taxon>Stylonematophyceae</taxon>
        <taxon>Stylonematales</taxon>
        <taxon>Stylonemataceae</taxon>
        <taxon>Rhodosorus</taxon>
    </lineage>
</organism>
<dbReference type="PANTHER" id="PTHR47271:SF2">
    <property type="entry name" value="ARGININE DEIMINASE"/>
    <property type="match status" value="1"/>
</dbReference>
<name>A0AAV8UZQ9_9RHOD</name>
<dbReference type="PANTHER" id="PTHR47271">
    <property type="entry name" value="ARGININE DEIMINASE"/>
    <property type="match status" value="1"/>
</dbReference>
<gene>
    <name evidence="2" type="ORF">NDN08_007665</name>
</gene>